<dbReference type="InterPro" id="IPR015943">
    <property type="entry name" value="WD40/YVTN_repeat-like_dom_sf"/>
</dbReference>
<dbReference type="PANTHER" id="PTHR13831:SF0">
    <property type="entry name" value="PROTEIN HIRA"/>
    <property type="match status" value="1"/>
</dbReference>
<dbReference type="InterPro" id="IPR019775">
    <property type="entry name" value="WD40_repeat_CS"/>
</dbReference>
<dbReference type="GO" id="GO:0031491">
    <property type="term" value="F:nucleosome binding"/>
    <property type="evidence" value="ECO:0007669"/>
    <property type="project" value="TreeGrafter"/>
</dbReference>
<dbReference type="GO" id="GO:0000417">
    <property type="term" value="C:HIR complex"/>
    <property type="evidence" value="ECO:0007669"/>
    <property type="project" value="TreeGrafter"/>
</dbReference>
<dbReference type="InterPro" id="IPR055410">
    <property type="entry name" value="Beta-prop_CAF1B_HIR1"/>
</dbReference>
<keyword evidence="8 11" id="KW-0804">Transcription</keyword>
<dbReference type="Proteomes" id="UP001212152">
    <property type="component" value="Unassembled WGS sequence"/>
</dbReference>
<dbReference type="InterPro" id="IPR019015">
    <property type="entry name" value="HIRA_B_motif"/>
</dbReference>
<dbReference type="GO" id="GO:0006351">
    <property type="term" value="P:DNA-templated transcription"/>
    <property type="evidence" value="ECO:0007669"/>
    <property type="project" value="InterPro"/>
</dbReference>
<feature type="repeat" description="WD" evidence="10">
    <location>
        <begin position="68"/>
        <end position="101"/>
    </location>
</feature>
<evidence type="ECO:0000259" key="13">
    <source>
        <dbReference type="Pfam" id="PF24105"/>
    </source>
</evidence>
<feature type="domain" description="Protein HIRA-like C-terminal" evidence="12">
    <location>
        <begin position="621"/>
        <end position="730"/>
    </location>
</feature>
<evidence type="ECO:0000256" key="2">
    <source>
        <dbReference type="ARBA" id="ARBA00004123"/>
    </source>
</evidence>
<feature type="repeat" description="WD" evidence="10">
    <location>
        <begin position="172"/>
        <end position="213"/>
    </location>
</feature>
<evidence type="ECO:0000256" key="11">
    <source>
        <dbReference type="RuleBase" id="RU364014"/>
    </source>
</evidence>
<evidence type="ECO:0000256" key="3">
    <source>
        <dbReference type="ARBA" id="ARBA00007306"/>
    </source>
</evidence>
<keyword evidence="5 11" id="KW-0677">Repeat</keyword>
<evidence type="ECO:0000256" key="5">
    <source>
        <dbReference type="ARBA" id="ARBA00022737"/>
    </source>
</evidence>
<dbReference type="PROSITE" id="PS50294">
    <property type="entry name" value="WD_REPEATS_REGION"/>
    <property type="match status" value="4"/>
</dbReference>
<evidence type="ECO:0000313" key="14">
    <source>
        <dbReference type="EMBL" id="KAJ3177721.1"/>
    </source>
</evidence>
<feature type="repeat" description="WD" evidence="10">
    <location>
        <begin position="130"/>
        <end position="171"/>
    </location>
</feature>
<dbReference type="InterPro" id="IPR001680">
    <property type="entry name" value="WD40_rpt"/>
</dbReference>
<dbReference type="PROSITE" id="PS50082">
    <property type="entry name" value="WD_REPEATS_2"/>
    <property type="match status" value="4"/>
</dbReference>
<evidence type="ECO:0000256" key="1">
    <source>
        <dbReference type="ARBA" id="ARBA00002677"/>
    </source>
</evidence>
<feature type="domain" description="CAF1B/HIR1 beta-propeller" evidence="13">
    <location>
        <begin position="31"/>
        <end position="360"/>
    </location>
</feature>
<evidence type="ECO:0000256" key="4">
    <source>
        <dbReference type="ARBA" id="ARBA00022574"/>
    </source>
</evidence>
<proteinExistence type="inferred from homology"/>
<dbReference type="Gene3D" id="2.130.10.10">
    <property type="entry name" value="YVTN repeat-like/Quinoprotein amine dehydrogenase"/>
    <property type="match status" value="2"/>
</dbReference>
<comment type="subcellular location">
    <subcellularLocation>
        <location evidence="2 11">Nucleus</location>
    </subcellularLocation>
</comment>
<evidence type="ECO:0000259" key="12">
    <source>
        <dbReference type="Pfam" id="PF07569"/>
    </source>
</evidence>
<keyword evidence="15" id="KW-1185">Reference proteome</keyword>
<dbReference type="EMBL" id="JADGJQ010000031">
    <property type="protein sequence ID" value="KAJ3177721.1"/>
    <property type="molecule type" value="Genomic_DNA"/>
</dbReference>
<comment type="caution">
    <text evidence="14">The sequence shown here is derived from an EMBL/GenBank/DDBJ whole genome shotgun (WGS) entry which is preliminary data.</text>
</comment>
<dbReference type="SUPFAM" id="SSF50978">
    <property type="entry name" value="WD40 repeat-like"/>
    <property type="match status" value="1"/>
</dbReference>
<dbReference type="InterPro" id="IPR011494">
    <property type="entry name" value="HIRA-like_C"/>
</dbReference>
<dbReference type="Pfam" id="PF07569">
    <property type="entry name" value="Hira"/>
    <property type="match status" value="2"/>
</dbReference>
<protein>
    <recommendedName>
        <fullName evidence="11">Protein HIR</fullName>
    </recommendedName>
</protein>
<keyword evidence="4 10" id="KW-0853">WD repeat</keyword>
<comment type="similarity">
    <text evidence="3 11">Belongs to the WD repeat HIR1 family.</text>
</comment>
<keyword evidence="7 11" id="KW-0805">Transcription regulation</keyword>
<keyword evidence="11" id="KW-0678">Repressor</keyword>
<dbReference type="GO" id="GO:0006355">
    <property type="term" value="P:regulation of DNA-templated transcription"/>
    <property type="evidence" value="ECO:0007669"/>
    <property type="project" value="InterPro"/>
</dbReference>
<evidence type="ECO:0000256" key="9">
    <source>
        <dbReference type="ARBA" id="ARBA00023242"/>
    </source>
</evidence>
<keyword evidence="9 11" id="KW-0539">Nucleus</keyword>
<dbReference type="GO" id="GO:0000785">
    <property type="term" value="C:chromatin"/>
    <property type="evidence" value="ECO:0007669"/>
    <property type="project" value="TreeGrafter"/>
</dbReference>
<dbReference type="InterPro" id="IPR031120">
    <property type="entry name" value="HIR1-like"/>
</dbReference>
<dbReference type="GO" id="GO:0005634">
    <property type="term" value="C:nucleus"/>
    <property type="evidence" value="ECO:0007669"/>
    <property type="project" value="UniProtKB-SubCell"/>
</dbReference>
<evidence type="ECO:0000256" key="6">
    <source>
        <dbReference type="ARBA" id="ARBA00022853"/>
    </source>
</evidence>
<dbReference type="GO" id="GO:0006338">
    <property type="term" value="P:chromatin remodeling"/>
    <property type="evidence" value="ECO:0007669"/>
    <property type="project" value="InterPro"/>
</dbReference>
<dbReference type="PANTHER" id="PTHR13831">
    <property type="entry name" value="MEMBER OF THE HIR1 FAMILY OF WD-REPEAT PROTEINS"/>
    <property type="match status" value="1"/>
</dbReference>
<feature type="domain" description="Protein HIRA-like C-terminal" evidence="12">
    <location>
        <begin position="747"/>
        <end position="796"/>
    </location>
</feature>
<dbReference type="InterPro" id="IPR036322">
    <property type="entry name" value="WD40_repeat_dom_sf"/>
</dbReference>
<dbReference type="Pfam" id="PF24105">
    <property type="entry name" value="Beta-prop_CAF1B_HIR1"/>
    <property type="match status" value="1"/>
</dbReference>
<keyword evidence="6 11" id="KW-0156">Chromatin regulator</keyword>
<evidence type="ECO:0000256" key="8">
    <source>
        <dbReference type="ARBA" id="ARBA00023163"/>
    </source>
</evidence>
<dbReference type="Pfam" id="PF09453">
    <property type="entry name" value="HIRA_B"/>
    <property type="match status" value="1"/>
</dbReference>
<accession>A0AAD5XQ22</accession>
<name>A0AAD5XQ22_9FUNG</name>
<dbReference type="PROSITE" id="PS00678">
    <property type="entry name" value="WD_REPEATS_1"/>
    <property type="match status" value="1"/>
</dbReference>
<evidence type="ECO:0000256" key="7">
    <source>
        <dbReference type="ARBA" id="ARBA00023015"/>
    </source>
</evidence>
<evidence type="ECO:0000256" key="10">
    <source>
        <dbReference type="PROSITE-ProRule" id="PRU00221"/>
    </source>
</evidence>
<comment type="function">
    <text evidence="1 11">Required for replication-independent chromatin assembly and for the periodic repression of histone gene transcription during the cell cycle.</text>
</comment>
<dbReference type="SMART" id="SM00320">
    <property type="entry name" value="WD40"/>
    <property type="match status" value="7"/>
</dbReference>
<gene>
    <name evidence="14" type="ORF">HDU87_004243</name>
</gene>
<dbReference type="AlphaFoldDB" id="A0AAD5XQ22"/>
<sequence length="866" mass="94561">MFIFSPPWIAHKNDKSHLTPIYSLAVHPLGTRLATGGQDSKIKLWNLDPVYEDKLESDSNTPKLLATLAAHSGSVLCVRWSNDEGTYLASGADDFKIVLWKQDKTMISRNLLIDTDSGPPVESWRAVKVLTGHESDVADLAWSPENKYLASCGFETTVYIWDGQDFELIRKLSAHTAFVKGVTWDPVGKYLASQSDDKTTKIWRVADWSEEKSITKPYEAAASTTFFRRLSWSPEGSCLITANGESGNRPVAPMIQRDGWTTDLNLVGHRGPIECAAFNPQLFERKAADGSTTTTAICAVGGQDNAISIWQSASAHSLLVSQDFFHHSILDLCWAPSGECLFACSYDGTVGVLAFDRDELGVLLPPGEKERALTTLGVKRKAVIESVAQLELEELARAQDKEASSTRISALLGPGSSSQPISGPFTPQAAPVLNPAKPIPQRVSQTPDGRKRITPTFLSAGLETTTFSKNVHAPPKNGFSNRMSELTDSFESVPSSFGIPAGSAKRKRTEVDSGETEAVRYVLPTVMDARRPVNLAIPNLRPSIVIEVPTGKDMESLSLECDNNAKPIPKIRCNRGAAPGKEPETLWIDTVPSKVLQITGTPAFVAVACLDGSVYCYSPAGRRLLPCMFLEAPVSFLTSQGDYLMCLTAIGTLNVWNVVLQTTTISRTSIIHLLRPPSAGTDNGASPENDEEGIVIRSASLRREGMPVLTTSTNESYTYHPNMQAWMKIGGGAELPELNSSKVALGSKTLAQLENHMACAATMRSAKEYQRWLNWYAIKLADEGATSKTQELCDDLLGPRHSPTTGSPGLSDTDWNPFILGMPKRALLTGILPQLSKNRFLQRTVQACQEILSEIREEEQLKRTRV</sequence>
<reference evidence="14" key="1">
    <citation type="submission" date="2020-05" db="EMBL/GenBank/DDBJ databases">
        <title>Phylogenomic resolution of chytrid fungi.</title>
        <authorList>
            <person name="Stajich J.E."/>
            <person name="Amses K."/>
            <person name="Simmons R."/>
            <person name="Seto K."/>
            <person name="Myers J."/>
            <person name="Bonds A."/>
            <person name="Quandt C.A."/>
            <person name="Barry K."/>
            <person name="Liu P."/>
            <person name="Grigoriev I."/>
            <person name="Longcore J.E."/>
            <person name="James T.Y."/>
        </authorList>
    </citation>
    <scope>NUCLEOTIDE SEQUENCE</scope>
    <source>
        <strain evidence="14">JEL0379</strain>
    </source>
</reference>
<feature type="repeat" description="WD" evidence="10">
    <location>
        <begin position="14"/>
        <end position="48"/>
    </location>
</feature>
<organism evidence="14 15">
    <name type="scientific">Geranomyces variabilis</name>
    <dbReference type="NCBI Taxonomy" id="109894"/>
    <lineage>
        <taxon>Eukaryota</taxon>
        <taxon>Fungi</taxon>
        <taxon>Fungi incertae sedis</taxon>
        <taxon>Chytridiomycota</taxon>
        <taxon>Chytridiomycota incertae sedis</taxon>
        <taxon>Chytridiomycetes</taxon>
        <taxon>Spizellomycetales</taxon>
        <taxon>Powellomycetaceae</taxon>
        <taxon>Geranomyces</taxon>
    </lineage>
</organism>
<dbReference type="CDD" id="cd00200">
    <property type="entry name" value="WD40"/>
    <property type="match status" value="1"/>
</dbReference>
<evidence type="ECO:0000313" key="15">
    <source>
        <dbReference type="Proteomes" id="UP001212152"/>
    </source>
</evidence>